<comment type="caution">
    <text evidence="13">The sequence shown here is derived from an EMBL/GenBank/DDBJ whole genome shotgun (WGS) entry which is preliminary data.</text>
</comment>
<name>A0A317CFR6_9GAMM</name>
<dbReference type="Pfam" id="PF13432">
    <property type="entry name" value="TPR_16"/>
    <property type="match status" value="1"/>
</dbReference>
<dbReference type="GO" id="GO:0005871">
    <property type="term" value="C:kinesin complex"/>
    <property type="evidence" value="ECO:0007669"/>
    <property type="project" value="InterPro"/>
</dbReference>
<evidence type="ECO:0000256" key="2">
    <source>
        <dbReference type="ARBA" id="ARBA00009622"/>
    </source>
</evidence>
<protein>
    <recommendedName>
        <fullName evidence="12">TIR domain-containing protein</fullName>
    </recommendedName>
</protein>
<dbReference type="Gene3D" id="3.40.50.10140">
    <property type="entry name" value="Toll/interleukin-1 receptor homology (TIR) domain"/>
    <property type="match status" value="1"/>
</dbReference>
<evidence type="ECO:0000256" key="8">
    <source>
        <dbReference type="ARBA" id="ARBA00023175"/>
    </source>
</evidence>
<feature type="repeat" description="TPR" evidence="10">
    <location>
        <begin position="506"/>
        <end position="539"/>
    </location>
</feature>
<dbReference type="PANTHER" id="PTHR45783:SF3">
    <property type="entry name" value="KINESIN LIGHT CHAIN"/>
    <property type="match status" value="1"/>
</dbReference>
<feature type="repeat" description="TPR" evidence="10">
    <location>
        <begin position="590"/>
        <end position="623"/>
    </location>
</feature>
<evidence type="ECO:0000256" key="6">
    <source>
        <dbReference type="ARBA" id="ARBA00022803"/>
    </source>
</evidence>
<evidence type="ECO:0000313" key="14">
    <source>
        <dbReference type="Proteomes" id="UP000245506"/>
    </source>
</evidence>
<dbReference type="Pfam" id="PF13374">
    <property type="entry name" value="TPR_10"/>
    <property type="match status" value="1"/>
</dbReference>
<keyword evidence="7 11" id="KW-0175">Coiled coil</keyword>
<dbReference type="GO" id="GO:0019894">
    <property type="term" value="F:kinesin binding"/>
    <property type="evidence" value="ECO:0007669"/>
    <property type="project" value="TreeGrafter"/>
</dbReference>
<evidence type="ECO:0000256" key="1">
    <source>
        <dbReference type="ARBA" id="ARBA00004245"/>
    </source>
</evidence>
<reference evidence="13 14" key="1">
    <citation type="submission" date="2018-05" db="EMBL/GenBank/DDBJ databases">
        <title>Leucothrix arctica sp. nov., isolated from Arctic seawater.</title>
        <authorList>
            <person name="Choi A."/>
            <person name="Baek K."/>
        </authorList>
    </citation>
    <scope>NUCLEOTIDE SEQUENCE [LARGE SCALE GENOMIC DNA]</scope>
    <source>
        <strain evidence="13 14">IMCC9719</strain>
    </source>
</reference>
<dbReference type="PROSITE" id="PS50005">
    <property type="entry name" value="TPR"/>
    <property type="match status" value="5"/>
</dbReference>
<feature type="repeat" description="TPR" evidence="10">
    <location>
        <begin position="548"/>
        <end position="581"/>
    </location>
</feature>
<dbReference type="InterPro" id="IPR002151">
    <property type="entry name" value="Kinesin_light"/>
</dbReference>
<evidence type="ECO:0000256" key="7">
    <source>
        <dbReference type="ARBA" id="ARBA00023054"/>
    </source>
</evidence>
<keyword evidence="6 10" id="KW-0802">TPR repeat</keyword>
<dbReference type="PROSITE" id="PS50104">
    <property type="entry name" value="TIR"/>
    <property type="match status" value="1"/>
</dbReference>
<dbReference type="InterPro" id="IPR019734">
    <property type="entry name" value="TPR_rpt"/>
</dbReference>
<dbReference type="Proteomes" id="UP000245506">
    <property type="component" value="Unassembled WGS sequence"/>
</dbReference>
<dbReference type="EMBL" id="QGKL01000029">
    <property type="protein sequence ID" value="PWQ96243.1"/>
    <property type="molecule type" value="Genomic_DNA"/>
</dbReference>
<dbReference type="InterPro" id="IPR011990">
    <property type="entry name" value="TPR-like_helical_dom_sf"/>
</dbReference>
<dbReference type="SUPFAM" id="SSF52200">
    <property type="entry name" value="Toll/Interleukin receptor TIR domain"/>
    <property type="match status" value="1"/>
</dbReference>
<keyword evidence="5" id="KW-0677">Repeat</keyword>
<proteinExistence type="inferred from homology"/>
<dbReference type="InterPro" id="IPR035897">
    <property type="entry name" value="Toll_tir_struct_dom_sf"/>
</dbReference>
<evidence type="ECO:0000313" key="13">
    <source>
        <dbReference type="EMBL" id="PWQ96243.1"/>
    </source>
</evidence>
<dbReference type="AlphaFoldDB" id="A0A317CFR6"/>
<keyword evidence="4" id="KW-0493">Microtubule</keyword>
<gene>
    <name evidence="13" type="ORF">DKT75_09630</name>
</gene>
<dbReference type="OrthoDB" id="5625163at2"/>
<evidence type="ECO:0000259" key="12">
    <source>
        <dbReference type="PROSITE" id="PS50104"/>
    </source>
</evidence>
<dbReference type="Pfam" id="PF13676">
    <property type="entry name" value="TIR_2"/>
    <property type="match status" value="1"/>
</dbReference>
<feature type="coiled-coil region" evidence="11">
    <location>
        <begin position="199"/>
        <end position="275"/>
    </location>
</feature>
<dbReference type="PRINTS" id="PR00381">
    <property type="entry name" value="KINESINLIGHT"/>
</dbReference>
<comment type="similarity">
    <text evidence="2">Belongs to the kinesin light chain family.</text>
</comment>
<dbReference type="RefSeq" id="WP_109823215.1">
    <property type="nucleotide sequence ID" value="NZ_QGKL01000029.1"/>
</dbReference>
<dbReference type="InterPro" id="IPR000157">
    <property type="entry name" value="TIR_dom"/>
</dbReference>
<dbReference type="Gene3D" id="1.25.40.10">
    <property type="entry name" value="Tetratricopeptide repeat domain"/>
    <property type="match status" value="3"/>
</dbReference>
<dbReference type="GO" id="GO:0005737">
    <property type="term" value="C:cytoplasm"/>
    <property type="evidence" value="ECO:0007669"/>
    <property type="project" value="TreeGrafter"/>
</dbReference>
<keyword evidence="9" id="KW-0206">Cytoskeleton</keyword>
<dbReference type="GO" id="GO:0007018">
    <property type="term" value="P:microtubule-based movement"/>
    <property type="evidence" value="ECO:0007669"/>
    <property type="project" value="TreeGrafter"/>
</dbReference>
<dbReference type="PANTHER" id="PTHR45783">
    <property type="entry name" value="KINESIN LIGHT CHAIN"/>
    <property type="match status" value="1"/>
</dbReference>
<dbReference type="Pfam" id="PF13424">
    <property type="entry name" value="TPR_12"/>
    <property type="match status" value="4"/>
</dbReference>
<feature type="repeat" description="TPR" evidence="10">
    <location>
        <begin position="380"/>
        <end position="413"/>
    </location>
</feature>
<evidence type="ECO:0000256" key="4">
    <source>
        <dbReference type="ARBA" id="ARBA00022701"/>
    </source>
</evidence>
<dbReference type="SUPFAM" id="SSF48452">
    <property type="entry name" value="TPR-like"/>
    <property type="match status" value="2"/>
</dbReference>
<accession>A0A317CFR6</accession>
<dbReference type="GO" id="GO:0005874">
    <property type="term" value="C:microtubule"/>
    <property type="evidence" value="ECO:0007669"/>
    <property type="project" value="UniProtKB-KW"/>
</dbReference>
<evidence type="ECO:0000256" key="10">
    <source>
        <dbReference type="PROSITE-ProRule" id="PRU00339"/>
    </source>
</evidence>
<keyword evidence="14" id="KW-1185">Reference proteome</keyword>
<dbReference type="GO" id="GO:0007165">
    <property type="term" value="P:signal transduction"/>
    <property type="evidence" value="ECO:0007669"/>
    <property type="project" value="InterPro"/>
</dbReference>
<evidence type="ECO:0000256" key="5">
    <source>
        <dbReference type="ARBA" id="ARBA00022737"/>
    </source>
</evidence>
<comment type="subcellular location">
    <subcellularLocation>
        <location evidence="1">Cytoplasm</location>
        <location evidence="1">Cytoskeleton</location>
    </subcellularLocation>
</comment>
<keyword evidence="3" id="KW-0963">Cytoplasm</keyword>
<feature type="domain" description="TIR" evidence="12">
    <location>
        <begin position="1"/>
        <end position="134"/>
    </location>
</feature>
<evidence type="ECO:0000256" key="9">
    <source>
        <dbReference type="ARBA" id="ARBA00023212"/>
    </source>
</evidence>
<evidence type="ECO:0000256" key="3">
    <source>
        <dbReference type="ARBA" id="ARBA00022490"/>
    </source>
</evidence>
<dbReference type="SMART" id="SM00255">
    <property type="entry name" value="TIR"/>
    <property type="match status" value="1"/>
</dbReference>
<organism evidence="13 14">
    <name type="scientific">Leucothrix arctica</name>
    <dbReference type="NCBI Taxonomy" id="1481894"/>
    <lineage>
        <taxon>Bacteria</taxon>
        <taxon>Pseudomonadati</taxon>
        <taxon>Pseudomonadota</taxon>
        <taxon>Gammaproteobacteria</taxon>
        <taxon>Thiotrichales</taxon>
        <taxon>Thiotrichaceae</taxon>
        <taxon>Leucothrix</taxon>
    </lineage>
</organism>
<dbReference type="SMART" id="SM00028">
    <property type="entry name" value="TPR"/>
    <property type="match status" value="9"/>
</dbReference>
<keyword evidence="8" id="KW-0505">Motor protein</keyword>
<feature type="repeat" description="TPR" evidence="10">
    <location>
        <begin position="422"/>
        <end position="455"/>
    </location>
</feature>
<evidence type="ECO:0000256" key="11">
    <source>
        <dbReference type="SAM" id="Coils"/>
    </source>
</evidence>
<sequence length="690" mass="78071">MDSIFISYSHQDEKWKDRIQSHLTVLEKNDKLTIWDDRQIALGGDWLNNIEQSLEKATIALLLVSRHFLNSDFIRNKEIPELLQRSEQDGLKVIPVMLTPCSWQQVTWLSKIQGYPKDNKPLSGLTEHQIDEALAALGNRLVETQPSTPSSTAAAVYTPITPSHNVSSTSNINANDNAQPIVANDSANITVNNNQGISLEEYEAGLLRQEKRLREEFRNNTGSPTELKRLKAQLDAVSDNLLNLQSSYEESQKLLQEADQALEILKNELPVAQVKKAQALLAKNDTGAAKEAFNDIVEKGSPSMALAAYESGRLEENDINYDNAMKQYSIAVTLEDSNPDYLSAAGTMARTLGDYSTSRKWLEILLKLREQAGGKTIDIAYAQHDLAWVYEDMGEYKKAETLYKRSIFIKESSMGKNHPEVATTLNNLAGLYQTQGEYLKAEPTFQRALDITEKSIGKENTDFARTLNNLALLHKDQGYYEKAQPLFQHSLKVFEKSFGKEHPDIAVALSNLAQLYCEQDKYEKAESLFKRSLKISEKYFNKDHLEITKTLNGLAGLYHNQGKYIKAESLFQRSLKIYESSLGKEHHYVTVTLNNLAWLYQNQGKYEKSEQLFQRCLQTKEKSLGKEHPSLAVTLNNLALLYDKQGKLELSLVYIKRAITILGKKLPVTHPHLMHSNQTLKFLQAKLAIK</sequence>